<keyword evidence="2 5" id="KW-0689">Ribosomal protein</keyword>
<evidence type="ECO:0000256" key="1">
    <source>
        <dbReference type="ARBA" id="ARBA00009356"/>
    </source>
</evidence>
<evidence type="ECO:0000256" key="2">
    <source>
        <dbReference type="ARBA" id="ARBA00022980"/>
    </source>
</evidence>
<keyword evidence="4" id="KW-1133">Transmembrane helix</keyword>
<dbReference type="InterPro" id="IPR000702">
    <property type="entry name" value="Ribosomal_uL6-like"/>
</dbReference>
<evidence type="ECO:0000256" key="3">
    <source>
        <dbReference type="ARBA" id="ARBA00023274"/>
    </source>
</evidence>
<name>A0A411K7N7_9EUKA</name>
<dbReference type="GO" id="GO:0005762">
    <property type="term" value="C:mitochondrial large ribosomal subunit"/>
    <property type="evidence" value="ECO:0007669"/>
    <property type="project" value="TreeGrafter"/>
</dbReference>
<dbReference type="GO" id="GO:0019843">
    <property type="term" value="F:rRNA binding"/>
    <property type="evidence" value="ECO:0007669"/>
    <property type="project" value="InterPro"/>
</dbReference>
<dbReference type="SUPFAM" id="SSF56053">
    <property type="entry name" value="Ribosomal protein L6"/>
    <property type="match status" value="1"/>
</dbReference>
<dbReference type="GO" id="GO:0003735">
    <property type="term" value="F:structural constituent of ribosome"/>
    <property type="evidence" value="ECO:0007669"/>
    <property type="project" value="InterPro"/>
</dbReference>
<dbReference type="PANTHER" id="PTHR11655:SF14">
    <property type="entry name" value="LARGE RIBOSOMAL SUBUNIT PROTEIN UL6M"/>
    <property type="match status" value="1"/>
</dbReference>
<keyword evidence="4" id="KW-0472">Membrane</keyword>
<reference evidence="5" key="1">
    <citation type="journal article" date="2019" name="Eur. J. Protist.">
        <title>The complete mitochondrial genome of Paravannella minima (Amoebozoa, Discosea, Vannellida).</title>
        <authorList>
            <person name="Bondarenko N."/>
            <person name="Glotova A."/>
            <person name="Nassonova E."/>
            <person name="Masharsky A."/>
            <person name="Polev D."/>
            <person name="Smirnov A."/>
        </authorList>
    </citation>
    <scope>NUCLEOTIDE SEQUENCE</scope>
</reference>
<evidence type="ECO:0000256" key="4">
    <source>
        <dbReference type="SAM" id="Phobius"/>
    </source>
</evidence>
<comment type="similarity">
    <text evidence="1">Belongs to the universal ribosomal protein uL6 family.</text>
</comment>
<keyword evidence="5" id="KW-0496">Mitochondrion</keyword>
<feature type="transmembrane region" description="Helical" evidence="4">
    <location>
        <begin position="130"/>
        <end position="148"/>
    </location>
</feature>
<sequence>MKKIILKKKNYNSLSIYWDTQKKKIFVSGLLGDLEIYNNIFEKFFFILSNKQKHMFVFWIDNYNYHLILKQIMNLCKGVCFGWFVTMEITGRNYNVYSGNKNEIVFDLGFSHGFKLNLPLGIKFFFKKRIIYLYGINLILLKDISMIICKLRRFDSYKGKGIKFLGQKVILKLGKQSQYK</sequence>
<evidence type="ECO:0000313" key="5">
    <source>
        <dbReference type="EMBL" id="QBC73435.1"/>
    </source>
</evidence>
<dbReference type="InterPro" id="IPR036789">
    <property type="entry name" value="Ribosomal_uL6-like_a/b-dom_sf"/>
</dbReference>
<proteinExistence type="inferred from homology"/>
<keyword evidence="4" id="KW-0812">Transmembrane</keyword>
<gene>
    <name evidence="5" type="primary">rpl6</name>
</gene>
<dbReference type="GO" id="GO:0006412">
    <property type="term" value="P:translation"/>
    <property type="evidence" value="ECO:0007669"/>
    <property type="project" value="InterPro"/>
</dbReference>
<accession>A0A411K7N7</accession>
<dbReference type="PANTHER" id="PTHR11655">
    <property type="entry name" value="60S/50S RIBOSOMAL PROTEIN L6/L9"/>
    <property type="match status" value="1"/>
</dbReference>
<dbReference type="PIRSF" id="PIRSF002162">
    <property type="entry name" value="Ribosomal_L6"/>
    <property type="match status" value="1"/>
</dbReference>
<dbReference type="Gene3D" id="3.90.930.12">
    <property type="entry name" value="Ribosomal protein L6, alpha-beta domain"/>
    <property type="match status" value="1"/>
</dbReference>
<keyword evidence="3" id="KW-0687">Ribonucleoprotein</keyword>
<dbReference type="AlphaFoldDB" id="A0A411K7N7"/>
<dbReference type="EMBL" id="MH910097">
    <property type="protein sequence ID" value="QBC73435.1"/>
    <property type="molecule type" value="Genomic_DNA"/>
</dbReference>
<protein>
    <submittedName>
        <fullName evidence="5">Ribosomal protein L6</fullName>
    </submittedName>
</protein>
<dbReference type="GeneID" id="39114189"/>
<organism evidence="5">
    <name type="scientific">Paravannella minima</name>
    <dbReference type="NCBI Taxonomy" id="1443144"/>
    <lineage>
        <taxon>Eukaryota</taxon>
        <taxon>Amoebozoa</taxon>
        <taxon>Discosea</taxon>
        <taxon>Flabellinia</taxon>
        <taxon>Vannellidae</taxon>
        <taxon>Paravannella</taxon>
    </lineage>
</organism>
<geneLocation type="mitochondrion" evidence="5"/>
<dbReference type="InterPro" id="IPR019906">
    <property type="entry name" value="Ribosomal_uL6_bac-type"/>
</dbReference>
<dbReference type="RefSeq" id="YP_009557796.1">
    <property type="nucleotide sequence ID" value="NC_040955.1"/>
</dbReference>
<dbReference type="PRINTS" id="PR00059">
    <property type="entry name" value="RIBOSOMALL6"/>
</dbReference>